<name>A0A0A9FGS6_ARUDO</name>
<dbReference type="AlphaFoldDB" id="A0A0A9FGS6"/>
<proteinExistence type="predicted"/>
<keyword evidence="1" id="KW-0812">Transmembrane</keyword>
<dbReference type="EMBL" id="GBRH01187462">
    <property type="protein sequence ID" value="JAE10434.1"/>
    <property type="molecule type" value="Transcribed_RNA"/>
</dbReference>
<reference evidence="2" key="2">
    <citation type="journal article" date="2015" name="Data Brief">
        <title>Shoot transcriptome of the giant reed, Arundo donax.</title>
        <authorList>
            <person name="Barrero R.A."/>
            <person name="Guerrero F.D."/>
            <person name="Moolhuijzen P."/>
            <person name="Goolsby J.A."/>
            <person name="Tidwell J."/>
            <person name="Bellgard S.E."/>
            <person name="Bellgard M.I."/>
        </authorList>
    </citation>
    <scope>NUCLEOTIDE SEQUENCE</scope>
    <source>
        <tissue evidence="2">Shoot tissue taken approximately 20 cm above the soil surface</tissue>
    </source>
</reference>
<keyword evidence="1" id="KW-0472">Membrane</keyword>
<protein>
    <submittedName>
        <fullName evidence="2">Uncharacterized protein</fullName>
    </submittedName>
</protein>
<keyword evidence="1" id="KW-1133">Transmembrane helix</keyword>
<evidence type="ECO:0000256" key="1">
    <source>
        <dbReference type="SAM" id="Phobius"/>
    </source>
</evidence>
<evidence type="ECO:0000313" key="2">
    <source>
        <dbReference type="EMBL" id="JAE10434.1"/>
    </source>
</evidence>
<accession>A0A0A9FGS6</accession>
<organism evidence="2">
    <name type="scientific">Arundo donax</name>
    <name type="common">Giant reed</name>
    <name type="synonym">Donax arundinaceus</name>
    <dbReference type="NCBI Taxonomy" id="35708"/>
    <lineage>
        <taxon>Eukaryota</taxon>
        <taxon>Viridiplantae</taxon>
        <taxon>Streptophyta</taxon>
        <taxon>Embryophyta</taxon>
        <taxon>Tracheophyta</taxon>
        <taxon>Spermatophyta</taxon>
        <taxon>Magnoliopsida</taxon>
        <taxon>Liliopsida</taxon>
        <taxon>Poales</taxon>
        <taxon>Poaceae</taxon>
        <taxon>PACMAD clade</taxon>
        <taxon>Arundinoideae</taxon>
        <taxon>Arundineae</taxon>
        <taxon>Arundo</taxon>
    </lineage>
</organism>
<feature type="transmembrane region" description="Helical" evidence="1">
    <location>
        <begin position="12"/>
        <end position="36"/>
    </location>
</feature>
<reference evidence="2" key="1">
    <citation type="submission" date="2014-09" db="EMBL/GenBank/DDBJ databases">
        <authorList>
            <person name="Magalhaes I.L.F."/>
            <person name="Oliveira U."/>
            <person name="Santos F.R."/>
            <person name="Vidigal T.H.D.A."/>
            <person name="Brescovit A.D."/>
            <person name="Santos A.J."/>
        </authorList>
    </citation>
    <scope>NUCLEOTIDE SEQUENCE</scope>
    <source>
        <tissue evidence="2">Shoot tissue taken approximately 20 cm above the soil surface</tissue>
    </source>
</reference>
<sequence length="38" mass="4300">MSRALYRALHGGGVLVLWAVELMEICSPFCWIRGFFLG</sequence>